<protein>
    <recommendedName>
        <fullName evidence="3">G domain-containing protein</fullName>
    </recommendedName>
</protein>
<keyword evidence="5" id="KW-1185">Reference proteome</keyword>
<dbReference type="GO" id="GO:0032543">
    <property type="term" value="P:mitochondrial translation"/>
    <property type="evidence" value="ECO:0007669"/>
    <property type="project" value="TreeGrafter"/>
</dbReference>
<feature type="domain" description="G" evidence="3">
    <location>
        <begin position="149"/>
        <end position="227"/>
    </location>
</feature>
<keyword evidence="2" id="KW-0342">GTP-binding</keyword>
<evidence type="ECO:0000256" key="1">
    <source>
        <dbReference type="ARBA" id="ARBA00022741"/>
    </source>
</evidence>
<accession>A0AAD2K265</accession>
<dbReference type="Proteomes" id="UP001295794">
    <property type="component" value="Unassembled WGS sequence"/>
</dbReference>
<evidence type="ECO:0000256" key="2">
    <source>
        <dbReference type="ARBA" id="ARBA00023134"/>
    </source>
</evidence>
<dbReference type="Gene3D" id="3.40.50.300">
    <property type="entry name" value="P-loop containing nucleotide triphosphate hydrolases"/>
    <property type="match status" value="1"/>
</dbReference>
<reference evidence="4" key="1">
    <citation type="submission" date="2023-11" db="EMBL/GenBank/DDBJ databases">
        <authorList>
            <person name="De Vega J J."/>
            <person name="De Vega J J."/>
        </authorList>
    </citation>
    <scope>NUCLEOTIDE SEQUENCE</scope>
</reference>
<dbReference type="GO" id="GO:0005739">
    <property type="term" value="C:mitochondrion"/>
    <property type="evidence" value="ECO:0007669"/>
    <property type="project" value="TreeGrafter"/>
</dbReference>
<dbReference type="EMBL" id="CAVNYO010000403">
    <property type="protein sequence ID" value="CAK5274765.1"/>
    <property type="molecule type" value="Genomic_DNA"/>
</dbReference>
<comment type="caution">
    <text evidence="4">The sequence shown here is derived from an EMBL/GenBank/DDBJ whole genome shotgun (WGS) entry which is preliminary data.</text>
</comment>
<sequence>MLGPIIPPLLPTPSSWFPGHMAKFTRLLPSLLAQTNVVLEVRDSRLPLTSVNPAFEEVLKRWRLERGWDPQDPTRRIADSVGCERIVVFSKRDLVPDWGMEPFRRAMQSRFPDQKFMFASFNRGRDIRKLSDTLVEIAKRYPYAMELNVLVVGMPNVGKSTLLNSLRNAGIKGRTPKALQTSSNPGHTRAISTRLKLSLDPLVYAYDSPGVMLPFLGQGERGAERGVKLALIAPAYLSLLSPDARATNSIEDFLESLGQRLRMIGRGGEVDRRRAAVFFVKWWRDEGGLAISDAAPPGLQFGSSVSNRLKEPSRRAKALANPNLDADSSIAAVDLSSPGLLPERLSDETELPLERGELIPANTTHGWGFDLEWDLSRTELEHARRQKHVPQLLQSKMEMSIDRHLEDLMVEDEYEINLSDTQRKKRIVLQEKERRKAKYAEITRARAKIARAAIR</sequence>
<dbReference type="PANTHER" id="PTHR45782">
    <property type="entry name" value="MITOCHONDRIAL RIBOSOME-ASSOCIATED GTPASE 1"/>
    <property type="match status" value="1"/>
</dbReference>
<name>A0AAD2K265_9AGAR</name>
<dbReference type="SUPFAM" id="SSF52540">
    <property type="entry name" value="P-loop containing nucleoside triphosphate hydrolases"/>
    <property type="match status" value="1"/>
</dbReference>
<dbReference type="InterPro" id="IPR006073">
    <property type="entry name" value="GTP-bd"/>
</dbReference>
<proteinExistence type="predicted"/>
<keyword evidence="1" id="KW-0547">Nucleotide-binding</keyword>
<dbReference type="PANTHER" id="PTHR45782:SF4">
    <property type="entry name" value="MITOCHONDRIAL RIBOSOME-ASSOCIATED GTPASE 1"/>
    <property type="match status" value="1"/>
</dbReference>
<evidence type="ECO:0000313" key="5">
    <source>
        <dbReference type="Proteomes" id="UP001295794"/>
    </source>
</evidence>
<dbReference type="AlphaFoldDB" id="A0AAD2K265"/>
<evidence type="ECO:0000259" key="3">
    <source>
        <dbReference type="Pfam" id="PF01926"/>
    </source>
</evidence>
<dbReference type="Gene3D" id="1.10.1580.10">
    <property type="match status" value="1"/>
</dbReference>
<dbReference type="GO" id="GO:0005525">
    <property type="term" value="F:GTP binding"/>
    <property type="evidence" value="ECO:0007669"/>
    <property type="project" value="UniProtKB-KW"/>
</dbReference>
<gene>
    <name evidence="4" type="ORF">MYCIT1_LOCUS22065</name>
</gene>
<dbReference type="Pfam" id="PF01926">
    <property type="entry name" value="MMR_HSR1"/>
    <property type="match status" value="1"/>
</dbReference>
<dbReference type="GO" id="GO:0003924">
    <property type="term" value="F:GTPase activity"/>
    <property type="evidence" value="ECO:0007669"/>
    <property type="project" value="TreeGrafter"/>
</dbReference>
<organism evidence="4 5">
    <name type="scientific">Mycena citricolor</name>
    <dbReference type="NCBI Taxonomy" id="2018698"/>
    <lineage>
        <taxon>Eukaryota</taxon>
        <taxon>Fungi</taxon>
        <taxon>Dikarya</taxon>
        <taxon>Basidiomycota</taxon>
        <taxon>Agaricomycotina</taxon>
        <taxon>Agaricomycetes</taxon>
        <taxon>Agaricomycetidae</taxon>
        <taxon>Agaricales</taxon>
        <taxon>Marasmiineae</taxon>
        <taxon>Mycenaceae</taxon>
        <taxon>Mycena</taxon>
    </lineage>
</organism>
<evidence type="ECO:0000313" key="4">
    <source>
        <dbReference type="EMBL" id="CAK5274765.1"/>
    </source>
</evidence>
<dbReference type="InterPro" id="IPR023179">
    <property type="entry name" value="GTP-bd_ortho_bundle_sf"/>
</dbReference>
<dbReference type="InterPro" id="IPR027417">
    <property type="entry name" value="P-loop_NTPase"/>
</dbReference>